<evidence type="ECO:0000256" key="2">
    <source>
        <dbReference type="ARBA" id="ARBA00006275"/>
    </source>
</evidence>
<reference evidence="8 9" key="1">
    <citation type="submission" date="2019-11" db="EMBL/GenBank/DDBJ databases">
        <title>Description of Pedobacter sp. LMG 31462T.</title>
        <authorList>
            <person name="Carlier A."/>
            <person name="Qi S."/>
            <person name="Vandamme P."/>
        </authorList>
    </citation>
    <scope>NUCLEOTIDE SEQUENCE [LARGE SCALE GENOMIC DNA]</scope>
    <source>
        <strain evidence="8 9">LMG 31462</strain>
    </source>
</reference>
<feature type="domain" description="RagB/SusD" evidence="6">
    <location>
        <begin position="271"/>
        <end position="548"/>
    </location>
</feature>
<evidence type="ECO:0000256" key="5">
    <source>
        <dbReference type="ARBA" id="ARBA00023237"/>
    </source>
</evidence>
<feature type="domain" description="SusD-like N-terminal" evidence="7">
    <location>
        <begin position="98"/>
        <end position="222"/>
    </location>
</feature>
<dbReference type="CDD" id="cd08977">
    <property type="entry name" value="SusD"/>
    <property type="match status" value="1"/>
</dbReference>
<dbReference type="Pfam" id="PF07980">
    <property type="entry name" value="SusD_RagB"/>
    <property type="match status" value="1"/>
</dbReference>
<comment type="similarity">
    <text evidence="2">Belongs to the SusD family.</text>
</comment>
<evidence type="ECO:0000256" key="3">
    <source>
        <dbReference type="ARBA" id="ARBA00022729"/>
    </source>
</evidence>
<organism evidence="8 9">
    <name type="scientific">Pedobacter gandavensis</name>
    <dbReference type="NCBI Taxonomy" id="2679963"/>
    <lineage>
        <taxon>Bacteria</taxon>
        <taxon>Pseudomonadati</taxon>
        <taxon>Bacteroidota</taxon>
        <taxon>Sphingobacteriia</taxon>
        <taxon>Sphingobacteriales</taxon>
        <taxon>Sphingobacteriaceae</taxon>
        <taxon>Pedobacter</taxon>
    </lineage>
</organism>
<dbReference type="EMBL" id="WNXC01000011">
    <property type="protein sequence ID" value="MBB2151681.1"/>
    <property type="molecule type" value="Genomic_DNA"/>
</dbReference>
<evidence type="ECO:0000259" key="7">
    <source>
        <dbReference type="Pfam" id="PF14322"/>
    </source>
</evidence>
<comment type="subcellular location">
    <subcellularLocation>
        <location evidence="1">Cell outer membrane</location>
    </subcellularLocation>
</comment>
<dbReference type="SUPFAM" id="SSF48452">
    <property type="entry name" value="TPR-like"/>
    <property type="match status" value="1"/>
</dbReference>
<keyword evidence="4" id="KW-0472">Membrane</keyword>
<keyword evidence="3" id="KW-0732">Signal</keyword>
<protein>
    <submittedName>
        <fullName evidence="8">RagB/SusD family nutrient uptake outer membrane protein</fullName>
    </submittedName>
</protein>
<dbReference type="InterPro" id="IPR033985">
    <property type="entry name" value="SusD-like_N"/>
</dbReference>
<evidence type="ECO:0000313" key="8">
    <source>
        <dbReference type="EMBL" id="MBB2151681.1"/>
    </source>
</evidence>
<dbReference type="Pfam" id="PF14322">
    <property type="entry name" value="SusD-like_3"/>
    <property type="match status" value="1"/>
</dbReference>
<dbReference type="InterPro" id="IPR011990">
    <property type="entry name" value="TPR-like_helical_dom_sf"/>
</dbReference>
<evidence type="ECO:0000256" key="1">
    <source>
        <dbReference type="ARBA" id="ARBA00004442"/>
    </source>
</evidence>
<gene>
    <name evidence="8" type="ORF">GM920_22470</name>
</gene>
<dbReference type="PROSITE" id="PS51257">
    <property type="entry name" value="PROKAR_LIPOPROTEIN"/>
    <property type="match status" value="1"/>
</dbReference>
<evidence type="ECO:0000256" key="4">
    <source>
        <dbReference type="ARBA" id="ARBA00023136"/>
    </source>
</evidence>
<keyword evidence="5" id="KW-0998">Cell outer membrane</keyword>
<keyword evidence="9" id="KW-1185">Reference proteome</keyword>
<dbReference type="Proteomes" id="UP000636110">
    <property type="component" value="Unassembled WGS sequence"/>
</dbReference>
<evidence type="ECO:0000313" key="9">
    <source>
        <dbReference type="Proteomes" id="UP000636110"/>
    </source>
</evidence>
<dbReference type="InterPro" id="IPR012944">
    <property type="entry name" value="SusD_RagB_dom"/>
</dbReference>
<comment type="caution">
    <text evidence="8">The sequence shown here is derived from an EMBL/GenBank/DDBJ whole genome shotgun (WGS) entry which is preliminary data.</text>
</comment>
<evidence type="ECO:0000259" key="6">
    <source>
        <dbReference type="Pfam" id="PF07980"/>
    </source>
</evidence>
<proteinExistence type="inferred from homology"/>
<dbReference type="RefSeq" id="WP_182961651.1">
    <property type="nucleotide sequence ID" value="NZ_WNXC01000011.1"/>
</dbReference>
<dbReference type="Gene3D" id="1.25.40.390">
    <property type="match status" value="1"/>
</dbReference>
<name>A0ABR6F362_9SPHI</name>
<accession>A0ABR6F362</accession>
<sequence>MKATKIIILLYIGILVSSCKKYEEVPNELVNPDIIYDQFDKNGTYAQWVRNDLYTYLPDGFNRIDNVVLDAATDDAVASRYGSPIELLAKSGITAGTNPDDRWATSYAAVRKVNIFLSKIDVVPYDAASIKFWKAEARFIRAMNYFELLKRYGGVPLLGDQVFGLNDNLSNIPRNTFDEGVQYILAECEAIKPLLRTEPVLDTFLGSITRGAAYALKSRVLLYVASPLNNPANDQNKWLAAANAAKDLINLNVYSLTPAFTSAFLNRKNSEVILAYQKAQNRTLETGNAPIGFAEPNASNGYVNPSQNLVDAFPMSDGRAIDATAATLPYKAQDPYANRDPRLGLTVFYNGASWLSRAVETFDGGLDRPGGMRLQTRTGYYMRKFLGLFGTATAYQDQTHNFPIFRYAEILLNYAEAINETGNQAEALTQLKLIRNRAGIPLGNVVGYAHGIRTDLNQVEMRKVIQNERRIEMAFEEQRFWDIRRWKIAEQVGNSSVRGMQIVKQGSTFTYTPIVVDQLSFVAPKMYLYAIPLKEIVADPALQQNPGY</sequence>